<accession>A0A2C7A6L6</accession>
<feature type="compositionally biased region" description="Basic and acidic residues" evidence="1">
    <location>
        <begin position="38"/>
        <end position="49"/>
    </location>
</feature>
<evidence type="ECO:0000313" key="3">
    <source>
        <dbReference type="Proteomes" id="UP000223527"/>
    </source>
</evidence>
<gene>
    <name evidence="2" type="ORF">CR162_17570</name>
</gene>
<dbReference type="RefSeq" id="WP_141563205.1">
    <property type="nucleotide sequence ID" value="NZ_PDNU01000039.1"/>
</dbReference>
<reference evidence="2 3" key="1">
    <citation type="submission" date="2017-10" db="EMBL/GenBank/DDBJ databases">
        <authorList>
            <person name="Banno H."/>
            <person name="Chua N.-H."/>
        </authorList>
    </citation>
    <scope>NUCLEOTIDE SEQUENCE [LARGE SCALE GENOMIC DNA]</scope>
    <source>
        <strain evidence="2 3">YW11</strain>
    </source>
</reference>
<evidence type="ECO:0000313" key="2">
    <source>
        <dbReference type="EMBL" id="PHK93629.1"/>
    </source>
</evidence>
<dbReference type="EMBL" id="PDNU01000039">
    <property type="protein sequence ID" value="PHK93629.1"/>
    <property type="molecule type" value="Genomic_DNA"/>
</dbReference>
<dbReference type="Pfam" id="PF16233">
    <property type="entry name" value="DUF4893"/>
    <property type="match status" value="1"/>
</dbReference>
<dbReference type="InterPro" id="IPR032609">
    <property type="entry name" value="DUF4893"/>
</dbReference>
<dbReference type="AlphaFoldDB" id="A0A2C7A6L6"/>
<comment type="caution">
    <text evidence="2">The sequence shown here is derived from an EMBL/GenBank/DDBJ whole genome shotgun (WGS) entry which is preliminary data.</text>
</comment>
<feature type="non-terminal residue" evidence="2">
    <location>
        <position position="1"/>
    </location>
</feature>
<feature type="region of interest" description="Disordered" evidence="1">
    <location>
        <begin position="29"/>
        <end position="50"/>
    </location>
</feature>
<proteinExistence type="predicted"/>
<evidence type="ECO:0000256" key="1">
    <source>
        <dbReference type="SAM" id="MobiDB-lite"/>
    </source>
</evidence>
<name>A0A2C7A6L6_9PROT</name>
<organism evidence="2 3">
    <name type="scientific">Teichococcus rhizosphaerae</name>
    <dbReference type="NCBI Taxonomy" id="1335062"/>
    <lineage>
        <taxon>Bacteria</taxon>
        <taxon>Pseudomonadati</taxon>
        <taxon>Pseudomonadota</taxon>
        <taxon>Alphaproteobacteria</taxon>
        <taxon>Acetobacterales</taxon>
        <taxon>Roseomonadaceae</taxon>
        <taxon>Roseomonas</taxon>
    </lineage>
</organism>
<sequence length="89" mass="9772">TAASYTTRWDTTQRTSGTLYDLGEARLGYAGAETSGDEPPRRHGEDAARDQAGYLVPLSDERLRLELPASPPGEARLDMLELRRARNPG</sequence>
<keyword evidence="3" id="KW-1185">Reference proteome</keyword>
<dbReference type="OrthoDB" id="9153930at2"/>
<protein>
    <submittedName>
        <fullName evidence="2">Uncharacterized protein</fullName>
    </submittedName>
</protein>
<dbReference type="Proteomes" id="UP000223527">
    <property type="component" value="Unassembled WGS sequence"/>
</dbReference>